<proteinExistence type="evidence at transcript level"/>
<keyword evidence="2" id="KW-0378">Hydrolase</keyword>
<dbReference type="Gene3D" id="3.90.230.10">
    <property type="entry name" value="Creatinase/methionine aminopeptidase superfamily"/>
    <property type="match status" value="1"/>
</dbReference>
<dbReference type="InterPro" id="IPR000587">
    <property type="entry name" value="Creatinase_N"/>
</dbReference>
<evidence type="ECO:0000313" key="7">
    <source>
        <dbReference type="EMBL" id="LAC25875.1"/>
    </source>
</evidence>
<dbReference type="InterPro" id="IPR029149">
    <property type="entry name" value="Creatin/AminoP/Spt16_N"/>
</dbReference>
<reference evidence="7" key="1">
    <citation type="submission" date="2017-11" db="EMBL/GenBank/DDBJ databases">
        <title>The sensing device of the deep-sea amphipod.</title>
        <authorList>
            <person name="Kobayashi H."/>
            <person name="Nagahama T."/>
            <person name="Arai W."/>
            <person name="Sasagawa Y."/>
            <person name="Umeda M."/>
            <person name="Hayashi T."/>
            <person name="Nikaido I."/>
            <person name="Watanabe H."/>
            <person name="Oguri K."/>
            <person name="Kitazato H."/>
            <person name="Fujioka K."/>
            <person name="Kido Y."/>
            <person name="Takami H."/>
        </authorList>
    </citation>
    <scope>NUCLEOTIDE SEQUENCE</scope>
    <source>
        <tissue evidence="7">Whole body</tissue>
    </source>
</reference>
<organism evidence="6">
    <name type="scientific">Hirondellea gigas</name>
    <dbReference type="NCBI Taxonomy" id="1518452"/>
    <lineage>
        <taxon>Eukaryota</taxon>
        <taxon>Metazoa</taxon>
        <taxon>Ecdysozoa</taxon>
        <taxon>Arthropoda</taxon>
        <taxon>Crustacea</taxon>
        <taxon>Multicrustacea</taxon>
        <taxon>Malacostraca</taxon>
        <taxon>Eumalacostraca</taxon>
        <taxon>Peracarida</taxon>
        <taxon>Amphipoda</taxon>
        <taxon>Amphilochidea</taxon>
        <taxon>Lysianassida</taxon>
        <taxon>Lysianassidira</taxon>
        <taxon>Lysianassoidea</taxon>
        <taxon>Lysianassidae</taxon>
        <taxon>Hirondellea</taxon>
    </lineage>
</organism>
<accession>A0A2P2IC19</accession>
<keyword evidence="1 3" id="KW-0479">Metal-binding</keyword>
<dbReference type="CDD" id="cd01092">
    <property type="entry name" value="APP-like"/>
    <property type="match status" value="1"/>
</dbReference>
<dbReference type="InterPro" id="IPR001131">
    <property type="entry name" value="Peptidase_M24B_aminopep-P_CS"/>
</dbReference>
<dbReference type="AlphaFoldDB" id="A0A2P2IC19"/>
<comment type="similarity">
    <text evidence="3">Belongs to the peptidase M24B family.</text>
</comment>
<name>A0A2P2IC19_9CRUS</name>
<dbReference type="InterPro" id="IPR036005">
    <property type="entry name" value="Creatinase/aminopeptidase-like"/>
</dbReference>
<evidence type="ECO:0000256" key="3">
    <source>
        <dbReference type="RuleBase" id="RU000590"/>
    </source>
</evidence>
<dbReference type="InterPro" id="IPR050659">
    <property type="entry name" value="Peptidase_M24B"/>
</dbReference>
<dbReference type="GO" id="GO:0004177">
    <property type="term" value="F:aminopeptidase activity"/>
    <property type="evidence" value="ECO:0007669"/>
    <property type="project" value="UniProtKB-ARBA"/>
</dbReference>
<evidence type="ECO:0000259" key="4">
    <source>
        <dbReference type="Pfam" id="PF00557"/>
    </source>
</evidence>
<reference evidence="6" key="2">
    <citation type="journal article" date="2018" name="Biosci. Biotechnol. Biochem.">
        <title>Polysaccharide hydrolase of the hadal zone amphipods Hirondellea gigas.</title>
        <authorList>
            <person name="Kobayashi H."/>
            <person name="Nagahama T."/>
            <person name="Arai W."/>
            <person name="Sasagawa Y."/>
            <person name="Umeda M."/>
            <person name="Hayashi T."/>
            <person name="Nikaido I."/>
            <person name="Watanabe H."/>
            <person name="Oguri K."/>
            <person name="Kitazato H."/>
            <person name="Fujioka K."/>
            <person name="Kido Y."/>
            <person name="Takami H."/>
        </authorList>
    </citation>
    <scope>NUCLEOTIDE SEQUENCE</scope>
    <source>
        <tissue evidence="6">Whole body</tissue>
    </source>
</reference>
<feature type="domain" description="Creatinase N-terminal" evidence="5">
    <location>
        <begin position="2"/>
        <end position="126"/>
    </location>
</feature>
<dbReference type="PANTHER" id="PTHR46112:SF3">
    <property type="entry name" value="AMINOPEPTIDASE YPDF"/>
    <property type="match status" value="1"/>
</dbReference>
<dbReference type="GO" id="GO:0046872">
    <property type="term" value="F:metal ion binding"/>
    <property type="evidence" value="ECO:0007669"/>
    <property type="project" value="UniProtKB-KW"/>
</dbReference>
<dbReference type="Pfam" id="PF01321">
    <property type="entry name" value="Creatinase_N"/>
    <property type="match status" value="1"/>
</dbReference>
<dbReference type="Gene3D" id="3.40.350.10">
    <property type="entry name" value="Creatinase/prolidase N-terminal domain"/>
    <property type="match status" value="1"/>
</dbReference>
<dbReference type="EMBL" id="IACF01005980">
    <property type="protein sequence ID" value="LAB71563.1"/>
    <property type="molecule type" value="mRNA"/>
</dbReference>
<dbReference type="SUPFAM" id="SSF55920">
    <property type="entry name" value="Creatinase/aminopeptidase"/>
    <property type="match status" value="1"/>
</dbReference>
<sequence length="355" mass="39849">MKLKKLMEEKNLDGILITDLVNLRYFTGFTGTTGIALVTSTGRYFLADSRYVAQAKEEVPPCGFEVVPIIRPVENKIVQILKDEKIERLGIEDENITLSTYNGYVDKFKGVEFISLKDSFVRIRMIKTDIEIEKIKKAVEIADKAFKKILPLIKEGAVENDIKNELEYEMKKLGADGPSFETIIASNYRSAMPHGVASMKKIDRDGFVKFDFGCFYEGYASDMTRTVYFGDQPSEKHLDIYNTVLEAQLKAISVIKAGISTRYLDGIARDHIASKGYGENFGHGLGHGIGLVIHELPFASEKGEDFILEENMVITVEPGIYIDGFGGVRIEDDVIVKKDGYEILNKTTKELIIIK</sequence>
<evidence type="ECO:0000259" key="5">
    <source>
        <dbReference type="Pfam" id="PF01321"/>
    </source>
</evidence>
<dbReference type="EMBL" id="IACT01006751">
    <property type="protein sequence ID" value="LAC25875.1"/>
    <property type="molecule type" value="mRNA"/>
</dbReference>
<dbReference type="PROSITE" id="PS00491">
    <property type="entry name" value="PROLINE_PEPTIDASE"/>
    <property type="match status" value="1"/>
</dbReference>
<feature type="domain" description="Peptidase M24" evidence="4">
    <location>
        <begin position="133"/>
        <end position="337"/>
    </location>
</feature>
<dbReference type="PANTHER" id="PTHR46112">
    <property type="entry name" value="AMINOPEPTIDASE"/>
    <property type="match status" value="1"/>
</dbReference>
<evidence type="ECO:0000256" key="2">
    <source>
        <dbReference type="ARBA" id="ARBA00022801"/>
    </source>
</evidence>
<protein>
    <submittedName>
        <fullName evidence="7">Peptidase M24 family protein</fullName>
    </submittedName>
    <submittedName>
        <fullName evidence="6">Xaa-Pro dipeptidase</fullName>
    </submittedName>
</protein>
<dbReference type="Pfam" id="PF00557">
    <property type="entry name" value="Peptidase_M24"/>
    <property type="match status" value="1"/>
</dbReference>
<evidence type="ECO:0000256" key="1">
    <source>
        <dbReference type="ARBA" id="ARBA00022723"/>
    </source>
</evidence>
<dbReference type="InterPro" id="IPR000994">
    <property type="entry name" value="Pept_M24"/>
</dbReference>
<evidence type="ECO:0000313" key="6">
    <source>
        <dbReference type="EMBL" id="LAB71563.1"/>
    </source>
</evidence>